<dbReference type="InterPro" id="IPR000524">
    <property type="entry name" value="Tscrpt_reg_HTH_GntR"/>
</dbReference>
<dbReference type="InterPro" id="IPR011711">
    <property type="entry name" value="GntR_C"/>
</dbReference>
<dbReference type="EMBL" id="MAXA01000226">
    <property type="protein sequence ID" value="OHV26431.1"/>
    <property type="molecule type" value="Genomic_DNA"/>
</dbReference>
<keyword evidence="3" id="KW-0804">Transcription</keyword>
<dbReference type="InterPro" id="IPR036390">
    <property type="entry name" value="WH_DNA-bd_sf"/>
</dbReference>
<dbReference type="InterPro" id="IPR036388">
    <property type="entry name" value="WH-like_DNA-bd_sf"/>
</dbReference>
<dbReference type="SUPFAM" id="SSF46785">
    <property type="entry name" value="Winged helix' DNA-binding domain"/>
    <property type="match status" value="1"/>
</dbReference>
<evidence type="ECO:0000313" key="6">
    <source>
        <dbReference type="Proteomes" id="UP000179769"/>
    </source>
</evidence>
<name>A0A1S1PYS6_9ACTN</name>
<evidence type="ECO:0000313" key="5">
    <source>
        <dbReference type="EMBL" id="OHV26431.1"/>
    </source>
</evidence>
<sequence length="236" mass="26271">MTQPTPTQSSPARSNVQALVDTIRGRIIRGQFAPGQRLKEEWLAAEFGVSRIPMREALRALASEGFVRSERYGGTFVATLDAEAAHDLLDVRAVLEPLAAAQAAMRCTPEHLETFRRLLDEGDRAFRERRPEDTRTVKGQLYEHLALASGNSTLIALMRVVRFKIEWATSIELIEQIPEETRNLRAKLVRDMVDAMADRDPARAATAAAAIIDATYASQGWRRVVEARFEAASKSP</sequence>
<dbReference type="PROSITE" id="PS50949">
    <property type="entry name" value="HTH_GNTR"/>
    <property type="match status" value="1"/>
</dbReference>
<protein>
    <submittedName>
        <fullName evidence="5">GntR family transcriptional regulator</fullName>
    </submittedName>
</protein>
<dbReference type="Proteomes" id="UP000179769">
    <property type="component" value="Unassembled WGS sequence"/>
</dbReference>
<accession>A0A1S1PYS6</accession>
<dbReference type="Pfam" id="PF00392">
    <property type="entry name" value="GntR"/>
    <property type="match status" value="1"/>
</dbReference>
<dbReference type="Gene3D" id="1.20.120.530">
    <property type="entry name" value="GntR ligand-binding domain-like"/>
    <property type="match status" value="1"/>
</dbReference>
<dbReference type="OrthoDB" id="8664638at2"/>
<dbReference type="RefSeq" id="WP_020462189.1">
    <property type="nucleotide sequence ID" value="NZ_MAXA01000226.1"/>
</dbReference>
<dbReference type="PANTHER" id="PTHR43537">
    <property type="entry name" value="TRANSCRIPTIONAL REGULATOR, GNTR FAMILY"/>
    <property type="match status" value="1"/>
</dbReference>
<dbReference type="InterPro" id="IPR008920">
    <property type="entry name" value="TF_FadR/GntR_C"/>
</dbReference>
<keyword evidence="2" id="KW-0238">DNA-binding</keyword>
<dbReference type="Gene3D" id="1.10.10.10">
    <property type="entry name" value="Winged helix-like DNA-binding domain superfamily/Winged helix DNA-binding domain"/>
    <property type="match status" value="1"/>
</dbReference>
<dbReference type="GO" id="GO:0003677">
    <property type="term" value="F:DNA binding"/>
    <property type="evidence" value="ECO:0007669"/>
    <property type="project" value="UniProtKB-KW"/>
</dbReference>
<reference evidence="6" key="1">
    <citation type="submission" date="2016-07" db="EMBL/GenBank/DDBJ databases">
        <title>Frankia sp. NRRL B-16219 Genome sequencing.</title>
        <authorList>
            <person name="Ghodhbane-Gtari F."/>
            <person name="Swanson E."/>
            <person name="Gueddou A."/>
            <person name="Louati M."/>
            <person name="Nouioui I."/>
            <person name="Hezbri K."/>
            <person name="Abebe-Akele F."/>
            <person name="Simpson S."/>
            <person name="Morris K."/>
            <person name="Thomas K."/>
            <person name="Gtari M."/>
            <person name="Tisa L.S."/>
        </authorList>
    </citation>
    <scope>NUCLEOTIDE SEQUENCE [LARGE SCALE GENOMIC DNA]</scope>
    <source>
        <strain evidence="6">NRRL B-16219</strain>
    </source>
</reference>
<dbReference type="PRINTS" id="PR00035">
    <property type="entry name" value="HTHGNTR"/>
</dbReference>
<dbReference type="SUPFAM" id="SSF48008">
    <property type="entry name" value="GntR ligand-binding domain-like"/>
    <property type="match status" value="1"/>
</dbReference>
<dbReference type="SMART" id="SM00345">
    <property type="entry name" value="HTH_GNTR"/>
    <property type="match status" value="1"/>
</dbReference>
<dbReference type="GO" id="GO:0003700">
    <property type="term" value="F:DNA-binding transcription factor activity"/>
    <property type="evidence" value="ECO:0007669"/>
    <property type="project" value="InterPro"/>
</dbReference>
<organism evidence="5 6">
    <name type="scientific">Parafrankia soli</name>
    <dbReference type="NCBI Taxonomy" id="2599596"/>
    <lineage>
        <taxon>Bacteria</taxon>
        <taxon>Bacillati</taxon>
        <taxon>Actinomycetota</taxon>
        <taxon>Actinomycetes</taxon>
        <taxon>Frankiales</taxon>
        <taxon>Frankiaceae</taxon>
        <taxon>Parafrankia</taxon>
    </lineage>
</organism>
<evidence type="ECO:0000259" key="4">
    <source>
        <dbReference type="PROSITE" id="PS50949"/>
    </source>
</evidence>
<dbReference type="CDD" id="cd07377">
    <property type="entry name" value="WHTH_GntR"/>
    <property type="match status" value="1"/>
</dbReference>
<proteinExistence type="predicted"/>
<gene>
    <name evidence="5" type="ORF">BBK14_21230</name>
</gene>
<dbReference type="AlphaFoldDB" id="A0A1S1PYS6"/>
<comment type="caution">
    <text evidence="5">The sequence shown here is derived from an EMBL/GenBank/DDBJ whole genome shotgun (WGS) entry which is preliminary data.</text>
</comment>
<dbReference type="Pfam" id="PF07729">
    <property type="entry name" value="FCD"/>
    <property type="match status" value="1"/>
</dbReference>
<evidence type="ECO:0000256" key="2">
    <source>
        <dbReference type="ARBA" id="ARBA00023125"/>
    </source>
</evidence>
<dbReference type="SMART" id="SM00895">
    <property type="entry name" value="FCD"/>
    <property type="match status" value="1"/>
</dbReference>
<evidence type="ECO:0000256" key="1">
    <source>
        <dbReference type="ARBA" id="ARBA00023015"/>
    </source>
</evidence>
<feature type="domain" description="HTH gntR-type" evidence="4">
    <location>
        <begin position="13"/>
        <end position="80"/>
    </location>
</feature>
<keyword evidence="1" id="KW-0805">Transcription regulation</keyword>
<evidence type="ECO:0000256" key="3">
    <source>
        <dbReference type="ARBA" id="ARBA00023163"/>
    </source>
</evidence>
<keyword evidence="6" id="KW-1185">Reference proteome</keyword>
<dbReference type="PANTHER" id="PTHR43537:SF24">
    <property type="entry name" value="GLUCONATE OPERON TRANSCRIPTIONAL REPRESSOR"/>
    <property type="match status" value="1"/>
</dbReference>